<proteinExistence type="predicted"/>
<dbReference type="Proteomes" id="UP000242699">
    <property type="component" value="Unassembled WGS sequence"/>
</dbReference>
<evidence type="ECO:0000313" key="1">
    <source>
        <dbReference type="EMBL" id="PSR22336.1"/>
    </source>
</evidence>
<accession>A0A2T2WJD8</accession>
<organism evidence="1 2">
    <name type="scientific">Sulfobacillus benefaciens</name>
    <dbReference type="NCBI Taxonomy" id="453960"/>
    <lineage>
        <taxon>Bacteria</taxon>
        <taxon>Bacillati</taxon>
        <taxon>Bacillota</taxon>
        <taxon>Clostridia</taxon>
        <taxon>Eubacteriales</taxon>
        <taxon>Clostridiales Family XVII. Incertae Sedis</taxon>
        <taxon>Sulfobacillus</taxon>
    </lineage>
</organism>
<dbReference type="AlphaFoldDB" id="A0A2T2WJD8"/>
<reference evidence="1 2" key="1">
    <citation type="journal article" date="2014" name="BMC Genomics">
        <title>Comparison of environmental and isolate Sulfobacillus genomes reveals diverse carbon, sulfur, nitrogen, and hydrogen metabolisms.</title>
        <authorList>
            <person name="Justice N.B."/>
            <person name="Norman A."/>
            <person name="Brown C.T."/>
            <person name="Singh A."/>
            <person name="Thomas B.C."/>
            <person name="Banfield J.F."/>
        </authorList>
    </citation>
    <scope>NUCLEOTIDE SEQUENCE [LARGE SCALE GENOMIC DNA]</scope>
    <source>
        <strain evidence="1">AMDSBA1</strain>
    </source>
</reference>
<dbReference type="EMBL" id="PXYT01000113">
    <property type="protein sequence ID" value="PSR22336.1"/>
    <property type="molecule type" value="Genomic_DNA"/>
</dbReference>
<protein>
    <submittedName>
        <fullName evidence="1">Uncharacterized protein</fullName>
    </submittedName>
</protein>
<evidence type="ECO:0000313" key="2">
    <source>
        <dbReference type="Proteomes" id="UP000242699"/>
    </source>
</evidence>
<name>A0A2T2WJD8_9FIRM</name>
<comment type="caution">
    <text evidence="1">The sequence shown here is derived from an EMBL/GenBank/DDBJ whole genome shotgun (WGS) entry which is preliminary data.</text>
</comment>
<gene>
    <name evidence="1" type="ORF">C7B43_20810</name>
</gene>
<sequence>MANTAIYFYGDDSLDLSAAFWAANDVGTPVAQITGDVVQAANWIKSSELVIVVGGPAMSKVLGQLCADGLAIGTGSGQFTMFCDSYSWYNTSAYGPINADGTNAVNSLNLAWQQAQSAYSFINNNFTGGTLTTAQKDQETTSVSTSCGTVSNTCLA</sequence>